<feature type="compositionally biased region" description="Basic residues" evidence="1">
    <location>
        <begin position="1"/>
        <end position="10"/>
    </location>
</feature>
<organism evidence="2 3">
    <name type="scientific">Dokdonella koreensis DS-123</name>
    <dbReference type="NCBI Taxonomy" id="1300342"/>
    <lineage>
        <taxon>Bacteria</taxon>
        <taxon>Pseudomonadati</taxon>
        <taxon>Pseudomonadota</taxon>
        <taxon>Gammaproteobacteria</taxon>
        <taxon>Lysobacterales</taxon>
        <taxon>Rhodanobacteraceae</taxon>
        <taxon>Dokdonella</taxon>
    </lineage>
</organism>
<reference evidence="2 3" key="1">
    <citation type="submission" date="2016-04" db="EMBL/GenBank/DDBJ databases">
        <title>Complete genome sequence of Dokdonella koreensis DS-123T.</title>
        <authorList>
            <person name="Kim J.F."/>
            <person name="Lee H."/>
            <person name="Kwak M.-J."/>
        </authorList>
    </citation>
    <scope>NUCLEOTIDE SEQUENCE [LARGE SCALE GENOMIC DNA]</scope>
    <source>
        <strain evidence="2 3">DS-123</strain>
    </source>
</reference>
<keyword evidence="3" id="KW-1185">Reference proteome</keyword>
<dbReference type="Proteomes" id="UP000076830">
    <property type="component" value="Chromosome"/>
</dbReference>
<protein>
    <submittedName>
        <fullName evidence="2">Uncharacterized protein</fullName>
    </submittedName>
</protein>
<dbReference type="KEGG" id="dko:I596_1274"/>
<evidence type="ECO:0000313" key="3">
    <source>
        <dbReference type="Proteomes" id="UP000076830"/>
    </source>
</evidence>
<gene>
    <name evidence="2" type="ORF">I596_1274</name>
</gene>
<dbReference type="AlphaFoldDB" id="A0A160DT16"/>
<sequence length="63" mass="6836">MRPCPARRRCLRDQAAPTHGAGATVVGNGPDWRLCASNRSRKPPGRRTWQLAAEPAGRSGSLR</sequence>
<evidence type="ECO:0000256" key="1">
    <source>
        <dbReference type="SAM" id="MobiDB-lite"/>
    </source>
</evidence>
<name>A0A160DT16_9GAMM</name>
<feature type="region of interest" description="Disordered" evidence="1">
    <location>
        <begin position="1"/>
        <end position="63"/>
    </location>
</feature>
<evidence type="ECO:0000313" key="2">
    <source>
        <dbReference type="EMBL" id="ANB17304.1"/>
    </source>
</evidence>
<dbReference type="EMBL" id="CP015249">
    <property type="protein sequence ID" value="ANB17304.1"/>
    <property type="molecule type" value="Genomic_DNA"/>
</dbReference>
<proteinExistence type="predicted"/>
<accession>A0A160DT16</accession>